<dbReference type="Gene3D" id="2.60.40.10">
    <property type="entry name" value="Immunoglobulins"/>
    <property type="match status" value="13"/>
</dbReference>
<sequence length="2810" mass="310035">MLHRLWIYPISFPFLLLHLLTVTVYCHAVLSISTWTYTPTQSWNYSLHHRTFFTESKGVLLNRRKRTLSAPVDFSHLSPPRITPDLPPLLRFFDHTGAQVRCQATGNPRPSVKWLVATNFNGNANNASEPLELGFSAFARDAQSMDSQLRGAAADDYHLYDPKSRDLVPIGAMAPPVMYPNQYVIDDGWLNFTATPRSSTLRMVFFCEAENSLGRTRSRKMVIHQVPVPDENLRIKYHTFPVKPGQKAVIRCQPEQEIFNRFLKVKYWEVFRNDSLIATVTHSRDRYSVINATRYPELHIRDVTEADLSELQVRCVLQSIVDESREIRRQETGRLQPFGFFFLYEEVRSQSTDVDVIVGSTVELPWVVESYQSLRVQWYWQPVSSTSRGRVPLNPSVSTEEKAVITRPWGSRVEFVQGAYGNIRLINVSIDDAGQYSCEAAYLTRLPPVVYTLKIRAPIEVRVTPHERVCDFGTRVELECLVSGYPHQIIYWLHNAEPLKLMSGSSSSSSSSSNRHSVQRRETSGVQTVRERLVINSFSLEDAGVYQCVAESTLADDATAPTAKTSRGASSSSTASTSSSSIVTGTTAVAKVTMATEKMEEGRVSLGDLVDNAQDTAHLVMGKMKPMRVFQSPATAEALMATSQILLSKSRGDLNATLECRFAANPLPTIRWFRDDLPLSHEVEIADDKGVVVSEVVKDTHRPYSLITRLRIDLNQVPPWDELWQYGGEYRAVANNSLGSDDCRTFLLLDTPLRLRPVDSSKPAIAGRFHDLKCYFIGSGIPKLQWHRIKNGQRIERIPVDHRHALLENARVLRITEVNKEADEADYRCTAMLGDMTDNITITLKVSRAPRIQDLPEVQRVQGGRQSLTYSCATQNHADKPWYAWWRFQPEGSDEAIDLPPDAPLNPGAFQVSYAADLHQTERRSLSEGLRRQLPQFVHARPNSVVHVRIEQLNKRQHQGTLTCKIVNEVGYDERPIRVTFIPELEFEIRPPNKQDVTLAQNISINCTARPSELAPMIIWKYSDESTGDFKELDSLTERTEGRIYQESNGTLVISQVEESDPRKFLCFLTPKESTTATPISVAVNLEIHVPARIEPLKDVDAVRGSKFNLTCVVHGDANELQANWYHRPISVGDVSNSQWRLINQTCVLPASYGDAENAALALASSSSTPPDVLANDLSACHKSAAGRFDSGVIFRQVSLLKQSGRGIERQLQFDSLKDVHMADYMCNASNFYNRDKEGRRVDVRQIVRLTVISIPDPVTFVQNSSQTTATSVSFSWLPPAHDGNKEIRRYWIRYYQADSAAGESISGQSKPNNVIEVRPHERQATLTGLRPYTKYNIAIKAENEVGYSLENSLVLTTQEAKPEGPVQQLNASGTASDTIYVAWQKPKPELRNGNVDRYSVCHQRVNESLVGSSQSDLARLPWPRDLITEDSSVSSGSSQIHCVLIHRQQDIELTGLPKFTAYAIRIIAINSKGQSPPAYVLARTLEDLPQASPTNVTCSTQQHSITVSWDPPNFETVNGILTEYLVNYYIANSYGDETNSVIQVVKGQTTVTLAGLLANTRYEIQVAASNRKGRGPLSPKKICSTTEAPPEAPENVKALPVNETCVMVSWSHPSRPQGLTRLYCLTAYRQDSLYRSVGTSVSTSAVATAAVNSGVAAGPRCIKPDFSKPYNYYLFCDLSAHYLYNFSVMAKNRFDGRKAHVSSVAPTSHPAASIISIGGTIVAQERMRVLMDCLVAGYPSVEWTFGMVDDVQQLDNGTLIIESVETRHSGRYVCRHGDDSISYELKVQALSNDPPKPPVFHKLTPSLRNIQVEWLSPGSRRPDAPITWFHLDWTNEYTGLGDSVRLPADRRTYYLSNLTCATTIRFQMRAENQFGLSAPTEPISASTEGSTPLFVGETDMVPAELRSQNCVTFNFSVFAPGNNCSPSLYRFRVWPAADGSDADSSSPSILTGASSSTGGKSAVPTASATPGVFSALHFNLTLTKRDLFSLDNKPWNRRCCYNLSGLHPGSYYQYHVVAENPAGKTPHFGYFWTRTVGGIQPREGASTRFGRTSFLSQPTIIVPLTIFFVVLFVALICLFFYCRHRRLEAELNPTAKPTVGRPIPNADLATEHPHLQQQQQHMQSMQHPAFQTAVGRRHRGTLPPIPISEDKTEYHAEGKVRTGGGFLGRWSRSSRLYDRGRAGNILPSQVIPPSAAIEPDRLSTSSMDSTGNLNPYATYAAGGIEEEVPQPVVSKSSTTLQPSARSLTAARTLDVPISSANTAGGATRMYKTFKKGYPLERQQSYVHQYHYPDLGNPEMEGLLEATRRGNTATAGRIQGRFLPISDPRTIRGLSSRQFQHHALLDPPLHQPYVNNGDDLVDDDEDIDFFGPHPLLAHRRINSSESLQQHVFRQGLFTSTTYHRGYARPRGNNSAVGNVVTAGPPGGGAGGPNSGVFYDTRNPHLTLDPLTAAYRGSVLSSTTVSSNQDELMQAYEYGRKHGRFLAAVGGAGTAAAVATTASGDVGAVVPSSTVANAGGGGSGSSETTDPGICQFTQQPPLPDEMDGRMPNGTIDVSRRGAPSTRPGLAAMAMASEALPPAFLKRQLSECPSEMTDTYASVDYSAIGATQSRAIVPLHGGLSSKLPTIPQNQQLLAARIEFPDLESDSGMSGLARGAIPMPGYHRQSSQHSYYYPTAATVAVAAVGGSYYGQPAGRQHRSIVRRQESMPGGGGSGGGGISRSRQQQQHYQSRKGIARGVSNNNTSATSTGYSSAPRSIVAFDSSDGRVQQQQQHQQQPSTSTGATVATTTGPVEVTEDEENIYTSEFVLV</sequence>
<dbReference type="PANTHER" id="PTHR44170">
    <property type="entry name" value="PROTEIN SIDEKICK"/>
    <property type="match status" value="1"/>
</dbReference>
<feature type="region of interest" description="Disordered" evidence="3">
    <location>
        <begin position="557"/>
        <end position="580"/>
    </location>
</feature>
<feature type="compositionally biased region" description="Low complexity" evidence="3">
    <location>
        <begin position="2769"/>
        <end position="2794"/>
    </location>
</feature>
<evidence type="ECO:0000259" key="6">
    <source>
        <dbReference type="PROSITE" id="PS50853"/>
    </source>
</evidence>
<feature type="region of interest" description="Disordered" evidence="3">
    <location>
        <begin position="2704"/>
        <end position="2799"/>
    </location>
</feature>
<dbReference type="SMART" id="SM00409">
    <property type="entry name" value="IG"/>
    <property type="match status" value="7"/>
</dbReference>
<feature type="domain" description="Ig-like" evidence="5">
    <location>
        <begin position="1091"/>
        <end position="1245"/>
    </location>
</feature>
<feature type="compositionally biased region" description="Low complexity" evidence="3">
    <location>
        <begin position="2720"/>
        <end position="2729"/>
    </location>
</feature>
<feature type="domain" description="Ig-like" evidence="5">
    <location>
        <begin position="850"/>
        <end position="980"/>
    </location>
</feature>
<feature type="compositionally biased region" description="Gly residues" evidence="3">
    <location>
        <begin position="2709"/>
        <end position="2719"/>
    </location>
</feature>
<evidence type="ECO:0000256" key="3">
    <source>
        <dbReference type="SAM" id="MobiDB-lite"/>
    </source>
</evidence>
<feature type="compositionally biased region" description="Polar residues" evidence="3">
    <location>
        <begin position="2739"/>
        <end position="2755"/>
    </location>
</feature>
<dbReference type="PROSITE" id="PS50835">
    <property type="entry name" value="IG_LIKE"/>
    <property type="match status" value="6"/>
</dbReference>
<dbReference type="InterPro" id="IPR003598">
    <property type="entry name" value="Ig_sub2"/>
</dbReference>
<dbReference type="SMART" id="SM00060">
    <property type="entry name" value="FN3"/>
    <property type="match status" value="6"/>
</dbReference>
<name>A0ABR4Q3Z9_9CEST</name>
<evidence type="ECO:0000256" key="4">
    <source>
        <dbReference type="SAM" id="Phobius"/>
    </source>
</evidence>
<dbReference type="PROSITE" id="PS50853">
    <property type="entry name" value="FN3"/>
    <property type="match status" value="4"/>
</dbReference>
<feature type="region of interest" description="Disordered" evidence="3">
    <location>
        <begin position="1941"/>
        <end position="1963"/>
    </location>
</feature>
<keyword evidence="8" id="KW-1185">Reference proteome</keyword>
<feature type="compositionally biased region" description="Low complexity" evidence="3">
    <location>
        <begin position="562"/>
        <end position="580"/>
    </location>
</feature>
<feature type="domain" description="Fibronectin type-III" evidence="6">
    <location>
        <begin position="1255"/>
        <end position="1364"/>
    </location>
</feature>
<dbReference type="InterPro" id="IPR036116">
    <property type="entry name" value="FN3_sf"/>
</dbReference>
<feature type="domain" description="Fibronectin type-III" evidence="6">
    <location>
        <begin position="1366"/>
        <end position="1489"/>
    </location>
</feature>
<feature type="compositionally biased region" description="Gly residues" evidence="3">
    <location>
        <begin position="2424"/>
        <end position="2433"/>
    </location>
</feature>
<feature type="domain" description="Ig-like" evidence="5">
    <location>
        <begin position="752"/>
        <end position="843"/>
    </location>
</feature>
<feature type="domain" description="Fibronectin type-III" evidence="6">
    <location>
        <begin position="1490"/>
        <end position="1589"/>
    </location>
</feature>
<evidence type="ECO:0000313" key="8">
    <source>
        <dbReference type="Proteomes" id="UP001651158"/>
    </source>
</evidence>
<feature type="domain" description="Ig-like" evidence="5">
    <location>
        <begin position="1711"/>
        <end position="1792"/>
    </location>
</feature>
<dbReference type="Pfam" id="PF00041">
    <property type="entry name" value="fn3"/>
    <property type="match status" value="3"/>
</dbReference>
<dbReference type="InterPro" id="IPR013783">
    <property type="entry name" value="Ig-like_fold"/>
</dbReference>
<gene>
    <name evidence="7" type="ORF">TcWFU_005109</name>
</gene>
<dbReference type="Proteomes" id="UP001651158">
    <property type="component" value="Unassembled WGS sequence"/>
</dbReference>
<evidence type="ECO:0000256" key="1">
    <source>
        <dbReference type="ARBA" id="ARBA00022737"/>
    </source>
</evidence>
<feature type="domain" description="Fibronectin type-III" evidence="6">
    <location>
        <begin position="1795"/>
        <end position="1891"/>
    </location>
</feature>
<feature type="region of interest" description="Disordered" evidence="3">
    <location>
        <begin position="2408"/>
        <end position="2435"/>
    </location>
</feature>
<feature type="region of interest" description="Disordered" evidence="3">
    <location>
        <begin position="503"/>
        <end position="526"/>
    </location>
</feature>
<dbReference type="CDD" id="cd00063">
    <property type="entry name" value="FN3"/>
    <property type="match status" value="4"/>
</dbReference>
<dbReference type="SUPFAM" id="SSF49265">
    <property type="entry name" value="Fibronectin type III"/>
    <property type="match status" value="4"/>
</dbReference>
<feature type="domain" description="Ig-like" evidence="5">
    <location>
        <begin position="983"/>
        <end position="1083"/>
    </location>
</feature>
<dbReference type="SUPFAM" id="SSF48726">
    <property type="entry name" value="Immunoglobulin"/>
    <property type="match status" value="6"/>
</dbReference>
<keyword evidence="4" id="KW-1133">Transmembrane helix</keyword>
<dbReference type="PANTHER" id="PTHR44170:SF56">
    <property type="entry name" value="FIBRONECTIN TYPE-III DOMAIN-CONTAINING PROTEIN"/>
    <property type="match status" value="1"/>
</dbReference>
<dbReference type="InterPro" id="IPR036179">
    <property type="entry name" value="Ig-like_dom_sf"/>
</dbReference>
<reference evidence="7 8" key="1">
    <citation type="journal article" date="2022" name="Front. Cell. Infect. Microbiol.">
        <title>The Genomes of Two Strains of Taenia crassiceps the Animal Model for the Study of Human Cysticercosis.</title>
        <authorList>
            <person name="Bobes R.J."/>
            <person name="Estrada K."/>
            <person name="Rios-Valencia D.G."/>
            <person name="Calderon-Gallegos A."/>
            <person name="de la Torre P."/>
            <person name="Carrero J.C."/>
            <person name="Sanchez-Flores A."/>
            <person name="Laclette J.P."/>
        </authorList>
    </citation>
    <scope>NUCLEOTIDE SEQUENCE [LARGE SCALE GENOMIC DNA]</scope>
    <source>
        <strain evidence="7">WFUcys</strain>
    </source>
</reference>
<evidence type="ECO:0000313" key="7">
    <source>
        <dbReference type="EMBL" id="KAL5104095.1"/>
    </source>
</evidence>
<evidence type="ECO:0000256" key="2">
    <source>
        <dbReference type="ARBA" id="ARBA00023157"/>
    </source>
</evidence>
<comment type="caution">
    <text evidence="7">The sequence shown here is derived from an EMBL/GenBank/DDBJ whole genome shotgun (WGS) entry which is preliminary data.</text>
</comment>
<evidence type="ECO:0000259" key="5">
    <source>
        <dbReference type="PROSITE" id="PS50835"/>
    </source>
</evidence>
<dbReference type="EMBL" id="JAKROA010000014">
    <property type="protein sequence ID" value="KAL5104095.1"/>
    <property type="molecule type" value="Genomic_DNA"/>
</dbReference>
<dbReference type="Pfam" id="PF13927">
    <property type="entry name" value="Ig_3"/>
    <property type="match status" value="1"/>
</dbReference>
<dbReference type="InterPro" id="IPR003961">
    <property type="entry name" value="FN3_dom"/>
</dbReference>
<protein>
    <recommendedName>
        <fullName evidence="9">Down syndrome cell adhesion molecule</fullName>
    </recommendedName>
</protein>
<keyword evidence="4" id="KW-0472">Membrane</keyword>
<feature type="compositionally biased region" description="Low complexity" evidence="3">
    <location>
        <begin position="503"/>
        <end position="513"/>
    </location>
</feature>
<proteinExistence type="predicted"/>
<accession>A0ABR4Q3Z9</accession>
<feature type="domain" description="Ig-like" evidence="5">
    <location>
        <begin position="447"/>
        <end position="566"/>
    </location>
</feature>
<dbReference type="InterPro" id="IPR003599">
    <property type="entry name" value="Ig_sub"/>
</dbReference>
<dbReference type="SMART" id="SM00408">
    <property type="entry name" value="IGc2"/>
    <property type="match status" value="5"/>
</dbReference>
<dbReference type="InterPro" id="IPR007110">
    <property type="entry name" value="Ig-like_dom"/>
</dbReference>
<evidence type="ECO:0008006" key="9">
    <source>
        <dbReference type="Google" id="ProtNLM"/>
    </source>
</evidence>
<keyword evidence="4" id="KW-0812">Transmembrane</keyword>
<feature type="transmembrane region" description="Helical" evidence="4">
    <location>
        <begin position="2061"/>
        <end position="2083"/>
    </location>
</feature>
<dbReference type="CDD" id="cd00096">
    <property type="entry name" value="Ig"/>
    <property type="match status" value="1"/>
</dbReference>
<keyword evidence="2" id="KW-1015">Disulfide bond</keyword>
<organism evidence="7 8">
    <name type="scientific">Taenia crassiceps</name>
    <dbReference type="NCBI Taxonomy" id="6207"/>
    <lineage>
        <taxon>Eukaryota</taxon>
        <taxon>Metazoa</taxon>
        <taxon>Spiralia</taxon>
        <taxon>Lophotrochozoa</taxon>
        <taxon>Platyhelminthes</taxon>
        <taxon>Cestoda</taxon>
        <taxon>Eucestoda</taxon>
        <taxon>Cyclophyllidea</taxon>
        <taxon>Taeniidae</taxon>
        <taxon>Taenia</taxon>
    </lineage>
</organism>
<keyword evidence="1" id="KW-0677">Repeat</keyword>